<keyword evidence="1" id="KW-0560">Oxidoreductase</keyword>
<accession>A0A0P0C9Z2</accession>
<dbReference type="InterPro" id="IPR002347">
    <property type="entry name" value="SDR_fam"/>
</dbReference>
<dbReference type="CDD" id="cd05327">
    <property type="entry name" value="retinol-DH_like_SDR_c_like"/>
    <property type="match status" value="1"/>
</dbReference>
<organism evidence="3 4">
    <name type="scientific">Rufibacter tibetensis</name>
    <dbReference type="NCBI Taxonomy" id="512763"/>
    <lineage>
        <taxon>Bacteria</taxon>
        <taxon>Pseudomonadati</taxon>
        <taxon>Bacteroidota</taxon>
        <taxon>Cytophagia</taxon>
        <taxon>Cytophagales</taxon>
        <taxon>Hymenobacteraceae</taxon>
        <taxon>Rufibacter</taxon>
    </lineage>
</organism>
<dbReference type="PANTHER" id="PTHR43157">
    <property type="entry name" value="PHOSPHATIDYLINOSITOL-GLYCAN BIOSYNTHESIS CLASS F PROTEIN-RELATED"/>
    <property type="match status" value="1"/>
</dbReference>
<dbReference type="GO" id="GO:0016491">
    <property type="term" value="F:oxidoreductase activity"/>
    <property type="evidence" value="ECO:0007669"/>
    <property type="project" value="UniProtKB-KW"/>
</dbReference>
<protein>
    <recommendedName>
        <fullName evidence="5">Short-chain dehydrogenase</fullName>
    </recommendedName>
</protein>
<dbReference type="STRING" id="512763.DC20_17525"/>
<dbReference type="OrthoDB" id="597510at2"/>
<comment type="similarity">
    <text evidence="2">Belongs to the short-chain dehydrogenases/reductases (SDR) family.</text>
</comment>
<evidence type="ECO:0000256" key="1">
    <source>
        <dbReference type="ARBA" id="ARBA00023002"/>
    </source>
</evidence>
<dbReference type="EMBL" id="CP012643">
    <property type="protein sequence ID" value="ALJ00440.1"/>
    <property type="molecule type" value="Genomic_DNA"/>
</dbReference>
<dbReference type="PRINTS" id="PR00080">
    <property type="entry name" value="SDRFAMILY"/>
</dbReference>
<keyword evidence="4" id="KW-1185">Reference proteome</keyword>
<evidence type="ECO:0000313" key="4">
    <source>
        <dbReference type="Proteomes" id="UP000061382"/>
    </source>
</evidence>
<gene>
    <name evidence="3" type="ORF">DC20_17525</name>
</gene>
<reference evidence="3 4" key="1">
    <citation type="submission" date="2015-08" db="EMBL/GenBank/DDBJ databases">
        <title>Complete genome sequence of Rufibacter tibetensis strain 1351t, a radiation-resistant bacterium from tibet plateau.</title>
        <authorList>
            <person name="Dai J."/>
        </authorList>
    </citation>
    <scope>NUCLEOTIDE SEQUENCE [LARGE SCALE GENOMIC DNA]</scope>
    <source>
        <strain evidence="3 4">1351</strain>
    </source>
</reference>
<dbReference type="InterPro" id="IPR036291">
    <property type="entry name" value="NAD(P)-bd_dom_sf"/>
</dbReference>
<proteinExistence type="inferred from homology"/>
<dbReference type="PRINTS" id="PR00081">
    <property type="entry name" value="GDHRDH"/>
</dbReference>
<evidence type="ECO:0008006" key="5">
    <source>
        <dbReference type="Google" id="ProtNLM"/>
    </source>
</evidence>
<dbReference type="PANTHER" id="PTHR43157:SF31">
    <property type="entry name" value="PHOSPHATIDYLINOSITOL-GLYCAN BIOSYNTHESIS CLASS F PROTEIN"/>
    <property type="match status" value="1"/>
</dbReference>
<dbReference type="PATRIC" id="fig|512763.3.peg.3861"/>
<dbReference type="AlphaFoldDB" id="A0A0P0C9Z2"/>
<dbReference type="Pfam" id="PF00106">
    <property type="entry name" value="adh_short"/>
    <property type="match status" value="1"/>
</dbReference>
<sequence length="282" mass="31411">MTTPTDQRIIVITGASSGIGKATAEALANEKAQIIMVCRNEQKGQQAIADIQQKNPEAKLHLYLADLSSMQQVRQLADKLKRNFPVIDVLINNAGLIPGIQQTTVDGWELAWATNHLAPFLLTNLLMDQLIASEQGRIINVTSEAHRLGQIDFDHAGRPQKYSAITAYADSKLANIHFTYELARRTEFTNVTVNCLHPGVVASSFGENSNFFIRNFFRFSRFFMKTPAKGAQTTVYLATSPYVKMISGKYFKDQKPARSSADSNNSHIARRLWDISAEQTGF</sequence>
<dbReference type="KEGG" id="rti:DC20_17525"/>
<dbReference type="SUPFAM" id="SSF51735">
    <property type="entry name" value="NAD(P)-binding Rossmann-fold domains"/>
    <property type="match status" value="1"/>
</dbReference>
<evidence type="ECO:0000256" key="2">
    <source>
        <dbReference type="RuleBase" id="RU000363"/>
    </source>
</evidence>
<dbReference type="Proteomes" id="UP000061382">
    <property type="component" value="Chromosome"/>
</dbReference>
<dbReference type="Gene3D" id="3.40.50.720">
    <property type="entry name" value="NAD(P)-binding Rossmann-like Domain"/>
    <property type="match status" value="1"/>
</dbReference>
<dbReference type="RefSeq" id="WP_062545017.1">
    <property type="nucleotide sequence ID" value="NZ_CP012643.1"/>
</dbReference>
<evidence type="ECO:0000313" key="3">
    <source>
        <dbReference type="EMBL" id="ALJ00440.1"/>
    </source>
</evidence>
<name>A0A0P0C9Z2_9BACT</name>